<feature type="region of interest" description="Disordered" evidence="1">
    <location>
        <begin position="99"/>
        <end position="132"/>
    </location>
</feature>
<protein>
    <submittedName>
        <fullName evidence="2">Uncharacterized protein</fullName>
    </submittedName>
</protein>
<proteinExistence type="predicted"/>
<feature type="region of interest" description="Disordered" evidence="1">
    <location>
        <begin position="1"/>
        <end position="27"/>
    </location>
</feature>
<organism evidence="2 3">
    <name type="scientific">Caerostris extrusa</name>
    <name type="common">Bark spider</name>
    <name type="synonym">Caerostris bankana</name>
    <dbReference type="NCBI Taxonomy" id="172846"/>
    <lineage>
        <taxon>Eukaryota</taxon>
        <taxon>Metazoa</taxon>
        <taxon>Ecdysozoa</taxon>
        <taxon>Arthropoda</taxon>
        <taxon>Chelicerata</taxon>
        <taxon>Arachnida</taxon>
        <taxon>Araneae</taxon>
        <taxon>Araneomorphae</taxon>
        <taxon>Entelegynae</taxon>
        <taxon>Araneoidea</taxon>
        <taxon>Araneidae</taxon>
        <taxon>Caerostris</taxon>
    </lineage>
</organism>
<accession>A0AAV4WAJ5</accession>
<comment type="caution">
    <text evidence="2">The sequence shown here is derived from an EMBL/GenBank/DDBJ whole genome shotgun (WGS) entry which is preliminary data.</text>
</comment>
<reference evidence="2 3" key="1">
    <citation type="submission" date="2021-06" db="EMBL/GenBank/DDBJ databases">
        <title>Caerostris extrusa draft genome.</title>
        <authorList>
            <person name="Kono N."/>
            <person name="Arakawa K."/>
        </authorList>
    </citation>
    <scope>NUCLEOTIDE SEQUENCE [LARGE SCALE GENOMIC DNA]</scope>
</reference>
<dbReference type="AlphaFoldDB" id="A0AAV4WAJ5"/>
<evidence type="ECO:0000313" key="3">
    <source>
        <dbReference type="Proteomes" id="UP001054945"/>
    </source>
</evidence>
<sequence>MTAEGQNQTKPLVQKPTTLNDDVKTGENKPSGIYLQNAVFVLCVRVRASLNPEAAVLICLDVPKKWICGCLLSLPVNELSVEGPPREARLQLSDLAHPRFGPPTLTAAAAPTSSLPPRDQKSKSEPVCFSNFPTESRFSINKLTRHSPPFPLEVHLPGRS</sequence>
<gene>
    <name evidence="2" type="ORF">CEXT_558311</name>
</gene>
<feature type="compositionally biased region" description="Low complexity" evidence="1">
    <location>
        <begin position="102"/>
        <end position="117"/>
    </location>
</feature>
<dbReference type="EMBL" id="BPLR01015937">
    <property type="protein sequence ID" value="GIY79851.1"/>
    <property type="molecule type" value="Genomic_DNA"/>
</dbReference>
<keyword evidence="3" id="KW-1185">Reference proteome</keyword>
<evidence type="ECO:0000313" key="2">
    <source>
        <dbReference type="EMBL" id="GIY79851.1"/>
    </source>
</evidence>
<name>A0AAV4WAJ5_CAEEX</name>
<feature type="compositionally biased region" description="Polar residues" evidence="1">
    <location>
        <begin position="1"/>
        <end position="20"/>
    </location>
</feature>
<dbReference type="Proteomes" id="UP001054945">
    <property type="component" value="Unassembled WGS sequence"/>
</dbReference>
<evidence type="ECO:0000256" key="1">
    <source>
        <dbReference type="SAM" id="MobiDB-lite"/>
    </source>
</evidence>